<evidence type="ECO:0000313" key="1">
    <source>
        <dbReference type="EMBL" id="GBL46860.1"/>
    </source>
</evidence>
<keyword evidence="2" id="KW-1185">Reference proteome</keyword>
<dbReference type="EMBL" id="BGOW01000028">
    <property type="protein sequence ID" value="GBL46860.1"/>
    <property type="molecule type" value="Genomic_DNA"/>
</dbReference>
<comment type="caution">
    <text evidence="1">The sequence shown here is derived from an EMBL/GenBank/DDBJ whole genome shotgun (WGS) entry which is preliminary data.</text>
</comment>
<reference evidence="1 2" key="1">
    <citation type="journal article" date="2019" name="Front. Microbiol.">
        <title>Genomes of Neutrophilic Sulfur-Oxidizing Chemolithoautotrophs Representing 9 Proteobacterial Species From 8 Genera.</title>
        <authorList>
            <person name="Watanabe T."/>
            <person name="Kojima H."/>
            <person name="Umezawa K."/>
            <person name="Hori C."/>
            <person name="Takasuka T.E."/>
            <person name="Kato Y."/>
            <person name="Fukui M."/>
        </authorList>
    </citation>
    <scope>NUCLEOTIDE SEQUENCE [LARGE SCALE GENOMIC DNA]</scope>
    <source>
        <strain evidence="1 2">TTN</strain>
    </source>
</reference>
<name>A0A401JGU6_9PROT</name>
<dbReference type="Proteomes" id="UP000286806">
    <property type="component" value="Unassembled WGS sequence"/>
</dbReference>
<gene>
    <name evidence="1" type="ORF">SFMTTN_2686</name>
</gene>
<protein>
    <submittedName>
        <fullName evidence="1">Uncharacterized protein</fullName>
    </submittedName>
</protein>
<proteinExistence type="predicted"/>
<organism evidence="1 2">
    <name type="scientific">Sulfuriferula multivorans</name>
    <dbReference type="NCBI Taxonomy" id="1559896"/>
    <lineage>
        <taxon>Bacteria</taxon>
        <taxon>Pseudomonadati</taxon>
        <taxon>Pseudomonadota</taxon>
        <taxon>Betaproteobacteria</taxon>
        <taxon>Nitrosomonadales</taxon>
        <taxon>Sulfuricellaceae</taxon>
        <taxon>Sulfuriferula</taxon>
    </lineage>
</organism>
<dbReference type="AlphaFoldDB" id="A0A401JGU6"/>
<evidence type="ECO:0000313" key="2">
    <source>
        <dbReference type="Proteomes" id="UP000286806"/>
    </source>
</evidence>
<accession>A0A401JGU6</accession>
<sequence>MECKFFTSSTTPENTRESLRTKAATDLLNICLTLKSC</sequence>